<evidence type="ECO:0000313" key="4">
    <source>
        <dbReference type="EMBL" id="MEK0189687.1"/>
    </source>
</evidence>
<dbReference type="InterPro" id="IPR045229">
    <property type="entry name" value="TPP_enz"/>
</dbReference>
<evidence type="ECO:0000256" key="1">
    <source>
        <dbReference type="ARBA" id="ARBA00007812"/>
    </source>
</evidence>
<name>A0ABU8YYW1_9CYAN</name>
<dbReference type="EMBL" id="JBBLXS010001517">
    <property type="protein sequence ID" value="MEK0189687.1"/>
    <property type="molecule type" value="Genomic_DNA"/>
</dbReference>
<feature type="non-terminal residue" evidence="4">
    <location>
        <position position="1"/>
    </location>
</feature>
<keyword evidence="5" id="KW-1185">Reference proteome</keyword>
<dbReference type="Pfam" id="PF02775">
    <property type="entry name" value="TPP_enzyme_C"/>
    <property type="match status" value="1"/>
</dbReference>
<reference evidence="4 5" key="1">
    <citation type="journal article" date="2020" name="Harmful Algae">
        <title>Molecular and morphological characterization of a novel dihydroanatoxin-a producing Microcoleus species (cyanobacteria) from the Russian River, California, USA.</title>
        <authorList>
            <person name="Conklin K.Y."/>
            <person name="Stancheva R."/>
            <person name="Otten T.G."/>
            <person name="Fadness R."/>
            <person name="Boyer G.L."/>
            <person name="Read B."/>
            <person name="Zhang X."/>
            <person name="Sheath R.G."/>
        </authorList>
    </citation>
    <scope>NUCLEOTIDE SEQUENCE [LARGE SCALE GENOMIC DNA]</scope>
    <source>
        <strain evidence="4 5">PTRS2</strain>
    </source>
</reference>
<evidence type="ECO:0000313" key="5">
    <source>
        <dbReference type="Proteomes" id="UP001384579"/>
    </source>
</evidence>
<dbReference type="RefSeq" id="WP_340542798.1">
    <property type="nucleotide sequence ID" value="NZ_JBBLXS010001517.1"/>
</dbReference>
<dbReference type="Gene3D" id="3.40.50.970">
    <property type="match status" value="1"/>
</dbReference>
<protein>
    <submittedName>
        <fullName evidence="4">Thiamine pyrophosphate-dependent enzyme</fullName>
    </submittedName>
</protein>
<proteinExistence type="inferred from homology"/>
<feature type="domain" description="Zinc-ribbon" evidence="3">
    <location>
        <begin position="81"/>
        <end position="103"/>
    </location>
</feature>
<dbReference type="InterPro" id="IPR026870">
    <property type="entry name" value="Zinc_ribbon_dom"/>
</dbReference>
<dbReference type="Pfam" id="PF13240">
    <property type="entry name" value="Zn_Ribbon_1"/>
    <property type="match status" value="1"/>
</dbReference>
<dbReference type="PANTHER" id="PTHR18968:SF13">
    <property type="entry name" value="ACETOLACTATE SYNTHASE CATALYTIC SUBUNIT, MITOCHONDRIAL"/>
    <property type="match status" value="1"/>
</dbReference>
<dbReference type="InterPro" id="IPR029061">
    <property type="entry name" value="THDP-binding"/>
</dbReference>
<dbReference type="PANTHER" id="PTHR18968">
    <property type="entry name" value="THIAMINE PYROPHOSPHATE ENZYMES"/>
    <property type="match status" value="1"/>
</dbReference>
<dbReference type="Proteomes" id="UP001384579">
    <property type="component" value="Unassembled WGS sequence"/>
</dbReference>
<dbReference type="SUPFAM" id="SSF52518">
    <property type="entry name" value="Thiamin diphosphate-binding fold (THDP-binding)"/>
    <property type="match status" value="1"/>
</dbReference>
<comment type="caution">
    <text evidence="4">The sequence shown here is derived from an EMBL/GenBank/DDBJ whole genome shotgun (WGS) entry which is preliminary data.</text>
</comment>
<feature type="domain" description="Thiamine pyrophosphate enzyme TPP-binding" evidence="2">
    <location>
        <begin position="4"/>
        <end position="44"/>
    </location>
</feature>
<evidence type="ECO:0000259" key="3">
    <source>
        <dbReference type="Pfam" id="PF13240"/>
    </source>
</evidence>
<sequence length="103" mass="10888">VGMPDFVMLAQAYGVKGILVSQPGELKGAIAEMLAHDGPVLVDVKVTRDENCYPMVVPGKSNAQMVGLPERSSLESAELIYCPSCGAKNVSTNKFCPECGTKV</sequence>
<evidence type="ECO:0000259" key="2">
    <source>
        <dbReference type="Pfam" id="PF02775"/>
    </source>
</evidence>
<organism evidence="4 5">
    <name type="scientific">Microcoleus anatoxicus PTRS2</name>
    <dbReference type="NCBI Taxonomy" id="2705321"/>
    <lineage>
        <taxon>Bacteria</taxon>
        <taxon>Bacillati</taxon>
        <taxon>Cyanobacteriota</taxon>
        <taxon>Cyanophyceae</taxon>
        <taxon>Oscillatoriophycideae</taxon>
        <taxon>Oscillatoriales</taxon>
        <taxon>Microcoleaceae</taxon>
        <taxon>Microcoleus</taxon>
        <taxon>Microcoleus anatoxicus</taxon>
    </lineage>
</organism>
<comment type="similarity">
    <text evidence="1">Belongs to the TPP enzyme family.</text>
</comment>
<accession>A0ABU8YYW1</accession>
<gene>
    <name evidence="4" type="ORF">WMG39_33310</name>
</gene>
<dbReference type="InterPro" id="IPR011766">
    <property type="entry name" value="TPP_enzyme_TPP-bd"/>
</dbReference>